<reference evidence="3" key="1">
    <citation type="journal article" date="2019" name="Int. J. Syst. Evol. Microbiol.">
        <title>The Global Catalogue of Microorganisms (GCM) 10K type strain sequencing project: providing services to taxonomists for standard genome sequencing and annotation.</title>
        <authorList>
            <consortium name="The Broad Institute Genomics Platform"/>
            <consortium name="The Broad Institute Genome Sequencing Center for Infectious Disease"/>
            <person name="Wu L."/>
            <person name="Ma J."/>
        </authorList>
    </citation>
    <scope>NUCLEOTIDE SEQUENCE [LARGE SCALE GENOMIC DNA]</scope>
    <source>
        <strain evidence="3">JCM 17656</strain>
    </source>
</reference>
<sequence length="194" mass="20951">MAIRARIATVVDVALAAVDVAATVFVVNGGCRFHRRHLLAEARRPLALVLRGRRREPGLDERIVDAALATYCVNISEPKTLRGLLPAYRRPLVTGRPHLDHRRPPATAPDRQPPADPSAPTAPRPAGLGPGEWEIPRVPLQYERAVLAGAAVGEKLRSTVATRGRAYDVVAHQQAAMPEQLLATEPQEARSGTA</sequence>
<dbReference type="RefSeq" id="WP_346186692.1">
    <property type="nucleotide sequence ID" value="NZ_BAABCE010000036.1"/>
</dbReference>
<accession>A0ABP6Z085</accession>
<evidence type="ECO:0000313" key="2">
    <source>
        <dbReference type="EMBL" id="GAA3595003.1"/>
    </source>
</evidence>
<feature type="compositionally biased region" description="Pro residues" evidence="1">
    <location>
        <begin position="111"/>
        <end position="123"/>
    </location>
</feature>
<dbReference type="EMBL" id="BAABCE010000036">
    <property type="protein sequence ID" value="GAA3595003.1"/>
    <property type="molecule type" value="Genomic_DNA"/>
</dbReference>
<evidence type="ECO:0000313" key="3">
    <source>
        <dbReference type="Proteomes" id="UP001500707"/>
    </source>
</evidence>
<gene>
    <name evidence="2" type="ORF">GCM10022295_90330</name>
</gene>
<feature type="region of interest" description="Disordered" evidence="1">
    <location>
        <begin position="93"/>
        <end position="132"/>
    </location>
</feature>
<keyword evidence="3" id="KW-1185">Reference proteome</keyword>
<name>A0ABP6Z085_9ACTN</name>
<dbReference type="Proteomes" id="UP001500707">
    <property type="component" value="Unassembled WGS sequence"/>
</dbReference>
<proteinExistence type="predicted"/>
<evidence type="ECO:0000256" key="1">
    <source>
        <dbReference type="SAM" id="MobiDB-lite"/>
    </source>
</evidence>
<protein>
    <submittedName>
        <fullName evidence="2">Uncharacterized protein</fullName>
    </submittedName>
</protein>
<organism evidence="2 3">
    <name type="scientific">Streptomyces osmaniensis</name>
    <dbReference type="NCBI Taxonomy" id="593134"/>
    <lineage>
        <taxon>Bacteria</taxon>
        <taxon>Bacillati</taxon>
        <taxon>Actinomycetota</taxon>
        <taxon>Actinomycetes</taxon>
        <taxon>Kitasatosporales</taxon>
        <taxon>Streptomycetaceae</taxon>
        <taxon>Streptomyces</taxon>
    </lineage>
</organism>
<comment type="caution">
    <text evidence="2">The sequence shown here is derived from an EMBL/GenBank/DDBJ whole genome shotgun (WGS) entry which is preliminary data.</text>
</comment>